<feature type="domain" description="Receptor-binding protein N-terminal shoulder" evidence="2">
    <location>
        <begin position="2"/>
        <end position="138"/>
    </location>
</feature>
<evidence type="ECO:0000259" key="1">
    <source>
        <dbReference type="Pfam" id="PF08931"/>
    </source>
</evidence>
<evidence type="ECO:0000313" key="3">
    <source>
        <dbReference type="EMBL" id="ASZ71917.1"/>
    </source>
</evidence>
<evidence type="ECO:0000259" key="2">
    <source>
        <dbReference type="Pfam" id="PF20747"/>
    </source>
</evidence>
<dbReference type="SUPFAM" id="SSF141658">
    <property type="entry name" value="Bacteriophage trimeric proteins domain"/>
    <property type="match status" value="1"/>
</dbReference>
<accession>A0A343JQZ4</accession>
<keyword evidence="3" id="KW-0675">Receptor</keyword>
<dbReference type="InterPro" id="IPR015027">
    <property type="entry name" value="Caudo_bapla_RBP"/>
</dbReference>
<sequence length="264" mass="28654">MTIKNFTFFSPNGTEFPVGSNNDGKLYMMLTGMDYGTIRRKDWSSPLNTALNVQYTNTSIIAGGRYFELSNETVALKANSINYIHANIDLTQTTHPVSLSAETTNNSNNVDLNNNSGVLKVVIDIITTNGTGVINAKTPDNVTYLDKLNTNSAKNSFGALAGVNLLDKWYVQEMAGGLYRLSRIINVNNGVDQPWGSLYISAEIGIPSLPSGFTQSYISVSMSNTSNLMWCSVTSNNAFRLLTGQNTSGAVRSVLVEVFATKTT</sequence>
<dbReference type="Pfam" id="PF08931">
    <property type="entry name" value="Caudo_bapla_RBP"/>
    <property type="match status" value="1"/>
</dbReference>
<protein>
    <submittedName>
        <fullName evidence="3">Receptor binding protein</fullName>
    </submittedName>
</protein>
<gene>
    <name evidence="3" type="ORF">96403_18</name>
</gene>
<reference evidence="3 4" key="1">
    <citation type="submission" date="2017-07" db="EMBL/GenBank/DDBJ databases">
        <title>Comparative genome analysis of lactococcal phages belonging to the virulent 936 group.</title>
        <authorList>
            <person name="Oliveira J."/>
        </authorList>
    </citation>
    <scope>NUCLEOTIDE SEQUENCE [LARGE SCALE GENOMIC DNA]</scope>
</reference>
<dbReference type="EMBL" id="MF448571">
    <property type="protein sequence ID" value="ASZ71917.1"/>
    <property type="molecule type" value="Genomic_DNA"/>
</dbReference>
<proteinExistence type="predicted"/>
<name>A0A343JQZ4_9CAUD</name>
<dbReference type="Pfam" id="PF20747">
    <property type="entry name" value="Caudo_bapla_N"/>
    <property type="match status" value="1"/>
</dbReference>
<dbReference type="Gene3D" id="2.60.520.10">
    <property type="entry name" value="Phage fibre proteins"/>
    <property type="match status" value="1"/>
</dbReference>
<organism evidence="3 4">
    <name type="scientific">Lactococcus phage 96403</name>
    <dbReference type="NCBI Taxonomy" id="2029675"/>
    <lineage>
        <taxon>Viruses</taxon>
        <taxon>Duplodnaviria</taxon>
        <taxon>Heunggongvirae</taxon>
        <taxon>Uroviricota</taxon>
        <taxon>Caudoviricetes</taxon>
        <taxon>Skunavirus</taxon>
        <taxon>Skunavirus sv96403</taxon>
    </lineage>
</organism>
<dbReference type="InterPro" id="IPR048780">
    <property type="entry name" value="Caudo_bapla_N"/>
</dbReference>
<keyword evidence="4" id="KW-1185">Reference proteome</keyword>
<dbReference type="Proteomes" id="UP000257025">
    <property type="component" value="Segment"/>
</dbReference>
<evidence type="ECO:0000313" key="4">
    <source>
        <dbReference type="Proteomes" id="UP000257025"/>
    </source>
</evidence>
<feature type="domain" description="Receptor-binding protein of phage tail base-plate Siphoviridae head" evidence="1">
    <location>
        <begin position="155"/>
        <end position="253"/>
    </location>
</feature>